<keyword evidence="1" id="KW-0472">Membrane</keyword>
<reference evidence="2 3" key="1">
    <citation type="submission" date="2024-08" db="EMBL/GenBank/DDBJ databases">
        <authorList>
            <person name="Ishaq N."/>
        </authorList>
    </citation>
    <scope>NUCLEOTIDE SEQUENCE [LARGE SCALE GENOMIC DNA]</scope>
    <source>
        <strain evidence="2 3">JCM 30400</strain>
    </source>
</reference>
<feature type="transmembrane region" description="Helical" evidence="1">
    <location>
        <begin position="149"/>
        <end position="170"/>
    </location>
</feature>
<evidence type="ECO:0000313" key="2">
    <source>
        <dbReference type="EMBL" id="MFA0791067.1"/>
    </source>
</evidence>
<protein>
    <recommendedName>
        <fullName evidence="4">DUF2232 domain-containing protein</fullName>
    </recommendedName>
</protein>
<organism evidence="2 3">
    <name type="scientific">Microbulbifer echini</name>
    <dbReference type="NCBI Taxonomy" id="1529067"/>
    <lineage>
        <taxon>Bacteria</taxon>
        <taxon>Pseudomonadati</taxon>
        <taxon>Pseudomonadota</taxon>
        <taxon>Gammaproteobacteria</taxon>
        <taxon>Cellvibrionales</taxon>
        <taxon>Microbulbiferaceae</taxon>
        <taxon>Microbulbifer</taxon>
    </lineage>
</organism>
<feature type="transmembrane region" description="Helical" evidence="1">
    <location>
        <begin position="246"/>
        <end position="268"/>
    </location>
</feature>
<feature type="transmembrane region" description="Helical" evidence="1">
    <location>
        <begin position="213"/>
        <end position="234"/>
    </location>
</feature>
<gene>
    <name evidence="2" type="ORF">ACCI51_10965</name>
</gene>
<proteinExistence type="predicted"/>
<keyword evidence="1" id="KW-0812">Transmembrane</keyword>
<comment type="caution">
    <text evidence="2">The sequence shown here is derived from an EMBL/GenBank/DDBJ whole genome shotgun (WGS) entry which is preliminary data.</text>
</comment>
<keyword evidence="3" id="KW-1185">Reference proteome</keyword>
<name>A0ABV4NNF3_9GAMM</name>
<feature type="transmembrane region" description="Helical" evidence="1">
    <location>
        <begin position="190"/>
        <end position="207"/>
    </location>
</feature>
<evidence type="ECO:0000256" key="1">
    <source>
        <dbReference type="SAM" id="Phobius"/>
    </source>
</evidence>
<sequence length="280" mass="29798">MRAVAEFIMRGRVRAVVLTMVGIPLISPAILALVSLRRGGSEGLMVLAWALLPIVVMGMSGHVPPLVTGISAGHFAAVFCGAVALRSRRSWVAALLAVTAASAVGILLTSAFSGGLLQGFMQALESAAQQPNTVPMEELKQVFSGELQITGYLSLISAMSATLALVLGRYWQALLYNPGGFRQEFHQLRMPRWLAALSMLLWVLSLVTPGYAFWGAVIAFPMVVAGIALIHWLVASRGWGIGPLVAMYVMLVIGGLPLAGFLCGLALVDSWIDIRGRSTK</sequence>
<evidence type="ECO:0000313" key="3">
    <source>
        <dbReference type="Proteomes" id="UP001569414"/>
    </source>
</evidence>
<dbReference type="Proteomes" id="UP001569414">
    <property type="component" value="Unassembled WGS sequence"/>
</dbReference>
<feature type="transmembrane region" description="Helical" evidence="1">
    <location>
        <begin position="66"/>
        <end position="85"/>
    </location>
</feature>
<evidence type="ECO:0008006" key="4">
    <source>
        <dbReference type="Google" id="ProtNLM"/>
    </source>
</evidence>
<feature type="transmembrane region" description="Helical" evidence="1">
    <location>
        <begin position="15"/>
        <end position="36"/>
    </location>
</feature>
<accession>A0ABV4NNF3</accession>
<dbReference type="RefSeq" id="WP_299582176.1">
    <property type="nucleotide sequence ID" value="NZ_JBGMEL010000009.1"/>
</dbReference>
<keyword evidence="1" id="KW-1133">Transmembrane helix</keyword>
<dbReference type="EMBL" id="JBGMEL010000009">
    <property type="protein sequence ID" value="MFA0791067.1"/>
    <property type="molecule type" value="Genomic_DNA"/>
</dbReference>
<feature type="transmembrane region" description="Helical" evidence="1">
    <location>
        <begin position="92"/>
        <end position="112"/>
    </location>
</feature>